<organism evidence="19 20">
    <name type="scientific">Actinobacillus porcitonsillarum</name>
    <dbReference type="NCBI Taxonomy" id="189834"/>
    <lineage>
        <taxon>Bacteria</taxon>
        <taxon>Pseudomonadati</taxon>
        <taxon>Pseudomonadota</taxon>
        <taxon>Gammaproteobacteria</taxon>
        <taxon>Pasteurellales</taxon>
        <taxon>Pasteurellaceae</taxon>
        <taxon>Actinobacillus</taxon>
    </lineage>
</organism>
<dbReference type="GO" id="GO:0006508">
    <property type="term" value="P:proteolysis"/>
    <property type="evidence" value="ECO:0007669"/>
    <property type="project" value="UniProtKB-KW"/>
</dbReference>
<dbReference type="GO" id="GO:0046872">
    <property type="term" value="F:metal ion binding"/>
    <property type="evidence" value="ECO:0007669"/>
    <property type="project" value="UniProtKB-KW"/>
</dbReference>
<dbReference type="InterPro" id="IPR050626">
    <property type="entry name" value="Peptidase_M16"/>
</dbReference>
<evidence type="ECO:0000259" key="17">
    <source>
        <dbReference type="Pfam" id="PF16187"/>
    </source>
</evidence>
<evidence type="ECO:0000256" key="9">
    <source>
        <dbReference type="ARBA" id="ARBA00022833"/>
    </source>
</evidence>
<reference evidence="20" key="1">
    <citation type="submission" date="2018-05" db="EMBL/GenBank/DDBJ databases">
        <title>Complete genome sequence of Actinobacillus porcitonsillarum reference strain 9953L55 (CCUG 46996).</title>
        <authorList>
            <person name="Dona V."/>
            <person name="Perreten V."/>
        </authorList>
    </citation>
    <scope>NUCLEOTIDE SEQUENCE [LARGE SCALE GENOMIC DNA]</scope>
    <source>
        <strain evidence="20">9953L55</strain>
    </source>
</reference>
<dbReference type="InterPro" id="IPR011765">
    <property type="entry name" value="Pept_M16_N"/>
</dbReference>
<dbReference type="NCBIfam" id="NF011681">
    <property type="entry name" value="PRK15101.1"/>
    <property type="match status" value="1"/>
</dbReference>
<evidence type="ECO:0000313" key="19">
    <source>
        <dbReference type="EMBL" id="AWI50722.1"/>
    </source>
</evidence>
<evidence type="ECO:0000256" key="11">
    <source>
        <dbReference type="ARBA" id="ARBA00029597"/>
    </source>
</evidence>
<keyword evidence="9" id="KW-0862">Zinc</keyword>
<evidence type="ECO:0000256" key="8">
    <source>
        <dbReference type="ARBA" id="ARBA00022801"/>
    </source>
</evidence>
<dbReference type="PANTHER" id="PTHR43690:SF18">
    <property type="entry name" value="INSULIN-DEGRADING ENZYME-RELATED"/>
    <property type="match status" value="1"/>
</dbReference>
<dbReference type="FunFam" id="3.30.830.10:FF:000012">
    <property type="entry name" value="Protease 3"/>
    <property type="match status" value="1"/>
</dbReference>
<dbReference type="Pfam" id="PF16187">
    <property type="entry name" value="Peptidase_M16_M"/>
    <property type="match status" value="1"/>
</dbReference>
<proteinExistence type="inferred from homology"/>
<dbReference type="PROSITE" id="PS00143">
    <property type="entry name" value="INSULINASE"/>
    <property type="match status" value="1"/>
</dbReference>
<dbReference type="EC" id="3.4.24.55" evidence="4"/>
<dbReference type="PANTHER" id="PTHR43690">
    <property type="entry name" value="NARDILYSIN"/>
    <property type="match status" value="1"/>
</dbReference>
<keyword evidence="8" id="KW-0378">Hydrolase</keyword>
<evidence type="ECO:0000256" key="10">
    <source>
        <dbReference type="ARBA" id="ARBA00023049"/>
    </source>
</evidence>
<accession>A0A2U8FIC7</accession>
<keyword evidence="7" id="KW-0479">Metal-binding</keyword>
<dbReference type="Pfam" id="PF05193">
    <property type="entry name" value="Peptidase_M16_C"/>
    <property type="match status" value="1"/>
</dbReference>
<evidence type="ECO:0000259" key="15">
    <source>
        <dbReference type="Pfam" id="PF00675"/>
    </source>
</evidence>
<comment type="cofactor">
    <cofactor evidence="1">
        <name>Zn(2+)</name>
        <dbReference type="ChEBI" id="CHEBI:29105"/>
    </cofactor>
</comment>
<evidence type="ECO:0000259" key="16">
    <source>
        <dbReference type="Pfam" id="PF05193"/>
    </source>
</evidence>
<sequence>MKKTLINRSIRYAIYTFLLATQITPTTLAKNMENPAANITEIAGSSLGFELIKTTINKSPNDKALYQAITLKNGMTVLLISDEKANKSLMSAAIPVGSMEDPITQQGLAHYLEHMILMGSKHYPETNSFDKFLNENGGYNNASTAPYRTAYYFEVNNNAFDEAVARFADTLAFPLLSESNAKKEVNAVNAEMVRAKSNDSYLLHSVNLATANPAHPMTKFAVGNNETLSDKPNSKLQDELIAFYQKYYSANLFKAVLYSNQSIEQLAKLAEKTLGKMENKQLEKPKVNVPLFRNEDKGVIIHYKPLQPEKLLSISFDMPNDEDKFKHKTGEYLAYIFSNNTEGTLSDYLIKQGLSDSGVEAQSDPNFSRNRGEFTFYVALTEKGLKEKDKIISLIFQQIEKVKKEGIKENYFNELRESLKQEFTHLQVEKDSTYIETLVEKMLFYPTEHLLDESYLVEQMDTKAIEEKLSAMTLDNARILLVEENAKTDKFSPYYRAGYAIEKITEAQKKQWLDFSQNPSINLPALNLYFATDFSLIKKEQREAPELVAQAQGERIYAMASRYFSEDPKARIALNFSIMPRTDDLKESISATILSYMNNLAQTQLNFQASVAGINTEITTSANGMTLQTEGYTQHLPKLIVDYLTRFSQFDLNEKFLAQAKQRLIEALDGKKTANSLNQANEIFANFASYPYFEEDKQRKMIAEITLADIQKIREKLLSQATGLKVLSVGNLSDRQVENLSKEVTKVIQNKNTALAKYRYLDINQSSRKLNVVKNVPNEDNALSIAFMAKDYAEMDSYVRALFLKDVISRWYFDDLRTNKQLGYVVYATNGRIGTTSGLRFMVQSPNTSPKGIMEHNQRFFAESLEKLTALSEAEFNQFKESLLNKLTHKPESLSQEFSLFTYDFSLLNNRFDYRQKTIEAVKQLTKRDIVKFYQDTVIDQKGLVLVSQALGTKTKSTDAAVLSGFENIENIENLQKEFQLKFYE</sequence>
<comment type="similarity">
    <text evidence="3 14">Belongs to the peptidase M16 family.</text>
</comment>
<evidence type="ECO:0000256" key="2">
    <source>
        <dbReference type="ARBA" id="ARBA00002184"/>
    </source>
</evidence>
<dbReference type="SUPFAM" id="SSF63411">
    <property type="entry name" value="LuxS/MPP-like metallohydrolase"/>
    <property type="match status" value="4"/>
</dbReference>
<dbReference type="RefSeq" id="WP_108923326.1">
    <property type="nucleotide sequence ID" value="NZ_CP029206.1"/>
</dbReference>
<dbReference type="InterPro" id="IPR054734">
    <property type="entry name" value="PqqF-like_C_4"/>
</dbReference>
<keyword evidence="20" id="KW-1185">Reference proteome</keyword>
<dbReference type="InterPro" id="IPR032632">
    <property type="entry name" value="Peptidase_M16_M"/>
</dbReference>
<comment type="function">
    <text evidence="2">Endopeptidase that degrades small peptides of less than 7 kDa, such as glucagon and insulin.</text>
</comment>
<feature type="domain" description="Peptidase M16 N-terminal" evidence="15">
    <location>
        <begin position="77"/>
        <end position="205"/>
    </location>
</feature>
<dbReference type="KEGG" id="apor:DDU33_04125"/>
<dbReference type="EMBL" id="CP029206">
    <property type="protein sequence ID" value="AWI50722.1"/>
    <property type="molecule type" value="Genomic_DNA"/>
</dbReference>
<keyword evidence="6" id="KW-0645">Protease</keyword>
<dbReference type="Proteomes" id="UP000244920">
    <property type="component" value="Chromosome"/>
</dbReference>
<dbReference type="Pfam" id="PF00675">
    <property type="entry name" value="Peptidase_M16"/>
    <property type="match status" value="1"/>
</dbReference>
<evidence type="ECO:0000256" key="6">
    <source>
        <dbReference type="ARBA" id="ARBA00022670"/>
    </source>
</evidence>
<name>A0A2U8FIC7_9PAST</name>
<evidence type="ECO:0000256" key="3">
    <source>
        <dbReference type="ARBA" id="ARBA00007261"/>
    </source>
</evidence>
<feature type="domain" description="Peptidase M16 middle/third" evidence="17">
    <location>
        <begin position="425"/>
        <end position="697"/>
    </location>
</feature>
<evidence type="ECO:0000256" key="7">
    <source>
        <dbReference type="ARBA" id="ARBA00022723"/>
    </source>
</evidence>
<gene>
    <name evidence="19" type="ORF">DDU33_04125</name>
</gene>
<protein>
    <recommendedName>
        <fullName evidence="5">Protease 3</fullName>
        <ecNumber evidence="4">3.4.24.55</ecNumber>
    </recommendedName>
    <alternativeName>
        <fullName evidence="13">Pitrilysin</fullName>
    </alternativeName>
    <alternativeName>
        <fullName evidence="12">Protease III</fullName>
    </alternativeName>
    <alternativeName>
        <fullName evidence="11">Protease pi</fullName>
    </alternativeName>
</protein>
<evidence type="ECO:0000256" key="13">
    <source>
        <dbReference type="ARBA" id="ARBA00033450"/>
    </source>
</evidence>
<keyword evidence="10" id="KW-0482">Metalloprotease</keyword>
<evidence type="ECO:0000256" key="4">
    <source>
        <dbReference type="ARBA" id="ARBA00012449"/>
    </source>
</evidence>
<feature type="domain" description="Coenzyme PQQ synthesis protein F-like C-terminal lobe" evidence="18">
    <location>
        <begin position="804"/>
        <end position="899"/>
    </location>
</feature>
<dbReference type="InterPro" id="IPR011249">
    <property type="entry name" value="Metalloenz_LuxS/M16"/>
</dbReference>
<dbReference type="Gene3D" id="3.30.830.10">
    <property type="entry name" value="Metalloenzyme, LuxS/M16 peptidase-like"/>
    <property type="match status" value="4"/>
</dbReference>
<dbReference type="GO" id="GO:0004222">
    <property type="term" value="F:metalloendopeptidase activity"/>
    <property type="evidence" value="ECO:0007669"/>
    <property type="project" value="UniProtKB-EC"/>
</dbReference>
<evidence type="ECO:0000256" key="1">
    <source>
        <dbReference type="ARBA" id="ARBA00001947"/>
    </source>
</evidence>
<feature type="domain" description="Peptidase M16 C-terminal" evidence="16">
    <location>
        <begin position="238"/>
        <end position="419"/>
    </location>
</feature>
<evidence type="ECO:0000313" key="20">
    <source>
        <dbReference type="Proteomes" id="UP000244920"/>
    </source>
</evidence>
<dbReference type="InterPro" id="IPR007863">
    <property type="entry name" value="Peptidase_M16_C"/>
</dbReference>
<dbReference type="Pfam" id="PF22456">
    <property type="entry name" value="PqqF-like_C_4"/>
    <property type="match status" value="1"/>
</dbReference>
<evidence type="ECO:0000256" key="5">
    <source>
        <dbReference type="ARBA" id="ARBA00017565"/>
    </source>
</evidence>
<evidence type="ECO:0000259" key="18">
    <source>
        <dbReference type="Pfam" id="PF22456"/>
    </source>
</evidence>
<evidence type="ECO:0000256" key="14">
    <source>
        <dbReference type="RuleBase" id="RU004447"/>
    </source>
</evidence>
<dbReference type="AlphaFoldDB" id="A0A2U8FIC7"/>
<dbReference type="InterPro" id="IPR001431">
    <property type="entry name" value="Pept_M16_Zn_BS"/>
</dbReference>
<evidence type="ECO:0000256" key="12">
    <source>
        <dbReference type="ARBA" id="ARBA00031184"/>
    </source>
</evidence>
<dbReference type="GO" id="GO:0005737">
    <property type="term" value="C:cytoplasm"/>
    <property type="evidence" value="ECO:0007669"/>
    <property type="project" value="UniProtKB-ARBA"/>
</dbReference>